<keyword evidence="4" id="KW-1185">Reference proteome</keyword>
<keyword evidence="2" id="KW-0812">Transmembrane</keyword>
<dbReference type="NCBIfam" id="TIGR01845">
    <property type="entry name" value="outer_NodT"/>
    <property type="match status" value="1"/>
</dbReference>
<gene>
    <name evidence="3" type="ORF">HBF32_15275</name>
</gene>
<keyword evidence="2" id="KW-0732">Signal</keyword>
<dbReference type="PANTHER" id="PTHR30203">
    <property type="entry name" value="OUTER MEMBRANE CATION EFFLUX PROTEIN"/>
    <property type="match status" value="1"/>
</dbReference>
<keyword evidence="2" id="KW-0564">Palmitate</keyword>
<dbReference type="GO" id="GO:0015562">
    <property type="term" value="F:efflux transmembrane transporter activity"/>
    <property type="evidence" value="ECO:0007669"/>
    <property type="project" value="InterPro"/>
</dbReference>
<reference evidence="3 4" key="1">
    <citation type="journal article" date="2006" name="Int. J. Syst. Evol. Microbiol.">
        <title>Dyella yeojuensis sp. nov., isolated from greenhouse soil in Korea.</title>
        <authorList>
            <person name="Kim B.Y."/>
            <person name="Weon H.Y."/>
            <person name="Lee K.H."/>
            <person name="Seok S.J."/>
            <person name="Kwon S.W."/>
            <person name="Go S.J."/>
            <person name="Stackebrandt E."/>
        </authorList>
    </citation>
    <scope>NUCLEOTIDE SEQUENCE [LARGE SCALE GENOMIC DNA]</scope>
    <source>
        <strain evidence="3 4">DSM 17673</strain>
    </source>
</reference>
<dbReference type="PANTHER" id="PTHR30203:SF33">
    <property type="entry name" value="BLR4455 PROTEIN"/>
    <property type="match status" value="1"/>
</dbReference>
<dbReference type="Pfam" id="PF02321">
    <property type="entry name" value="OEP"/>
    <property type="match status" value="2"/>
</dbReference>
<accession>A0A7X5TR65</accession>
<protein>
    <submittedName>
        <fullName evidence="3">Efflux transporter outer membrane subunit</fullName>
    </submittedName>
</protein>
<dbReference type="EMBL" id="JAAQTL010000002">
    <property type="protein sequence ID" value="NID16835.1"/>
    <property type="molecule type" value="Genomic_DNA"/>
</dbReference>
<dbReference type="InterPro" id="IPR003423">
    <property type="entry name" value="OMP_efflux"/>
</dbReference>
<dbReference type="GO" id="GO:0009279">
    <property type="term" value="C:cell outer membrane"/>
    <property type="evidence" value="ECO:0007669"/>
    <property type="project" value="UniProtKB-SubCell"/>
</dbReference>
<evidence type="ECO:0000313" key="3">
    <source>
        <dbReference type="EMBL" id="NID16835.1"/>
    </source>
</evidence>
<dbReference type="Gene3D" id="2.20.200.10">
    <property type="entry name" value="Outer membrane efflux proteins (OEP)"/>
    <property type="match status" value="1"/>
</dbReference>
<evidence type="ECO:0000256" key="2">
    <source>
        <dbReference type="RuleBase" id="RU362097"/>
    </source>
</evidence>
<evidence type="ECO:0000256" key="1">
    <source>
        <dbReference type="ARBA" id="ARBA00007613"/>
    </source>
</evidence>
<feature type="chain" id="PRO_5031607097" evidence="2">
    <location>
        <begin position="27"/>
        <end position="497"/>
    </location>
</feature>
<comment type="subcellular location">
    <subcellularLocation>
        <location evidence="2">Cell outer membrane</location>
        <topology evidence="2">Lipid-anchor</topology>
    </subcellularLocation>
</comment>
<comment type="similarity">
    <text evidence="1 2">Belongs to the outer membrane factor (OMF) (TC 1.B.17) family.</text>
</comment>
<feature type="signal peptide" evidence="2">
    <location>
        <begin position="1"/>
        <end position="26"/>
    </location>
</feature>
<keyword evidence="2" id="KW-1134">Transmembrane beta strand</keyword>
<organism evidence="3 4">
    <name type="scientific">Luteibacter yeojuensis</name>
    <dbReference type="NCBI Taxonomy" id="345309"/>
    <lineage>
        <taxon>Bacteria</taxon>
        <taxon>Pseudomonadati</taxon>
        <taxon>Pseudomonadota</taxon>
        <taxon>Gammaproteobacteria</taxon>
        <taxon>Lysobacterales</taxon>
        <taxon>Rhodanobacteraceae</taxon>
        <taxon>Luteibacter</taxon>
    </lineage>
</organism>
<dbReference type="Proteomes" id="UP000518878">
    <property type="component" value="Unassembled WGS sequence"/>
</dbReference>
<dbReference type="AlphaFoldDB" id="A0A7X5TR65"/>
<evidence type="ECO:0000313" key="4">
    <source>
        <dbReference type="Proteomes" id="UP000518878"/>
    </source>
</evidence>
<sequence length="497" mass="52995">MNTLSTLARTVLAASTMLVLTACSLAPTEHRPTIDVSATYREADAAIKPMPGEELGQWVPAQPADEQKPSPWWTTFGDPVLVQLEERALTANPDVAIAMARIKRARALSSRAESARYPSLDVGFGPTRQRTSGAAAFRGDGAPGIEQTLWRAQGTVAYEADVFGRVASDVAAARASSAEQQALSHQMLLIVQADVASTYFTLRQLEGERRLLADTVAIREAGVALLERKRDLGAAAAVVVDQAQAELSAARAEQATVEQDAALAHHALAVLLGQAPAAFTFAAAPLENVSVHVAEGLPSTLLERRPDVAAAERSMAADNARIGVARAAYFPSLSLTGAFGYESSELGNLTNWSQRTFLLGPLVGTALSLPIFDGGKRKADVARARADYEESVGAYRKTVLNAFREVEDALASTRSLDTRLANERDAEEAAARVASSVKTRFDEGDVDYLAVVDAERTLLRNRQARLQSEGARVRASVDLVRALGGGWHAPESKGSVQ</sequence>
<dbReference type="InterPro" id="IPR010131">
    <property type="entry name" value="MdtP/NodT-like"/>
</dbReference>
<dbReference type="SUPFAM" id="SSF56954">
    <property type="entry name" value="Outer membrane efflux proteins (OEP)"/>
    <property type="match status" value="1"/>
</dbReference>
<proteinExistence type="inferred from homology"/>
<keyword evidence="2" id="KW-0472">Membrane</keyword>
<keyword evidence="2" id="KW-0449">Lipoprotein</keyword>
<comment type="caution">
    <text evidence="3">The sequence shown here is derived from an EMBL/GenBank/DDBJ whole genome shotgun (WGS) entry which is preliminary data.</text>
</comment>
<dbReference type="RefSeq" id="WP_166700648.1">
    <property type="nucleotide sequence ID" value="NZ_JAAQTL010000002.1"/>
</dbReference>
<name>A0A7X5TR65_9GAMM</name>
<dbReference type="Gene3D" id="1.20.1600.10">
    <property type="entry name" value="Outer membrane efflux proteins (OEP)"/>
    <property type="match status" value="1"/>
</dbReference>